<dbReference type="Pfam" id="PF17921">
    <property type="entry name" value="Integrase_H2C2"/>
    <property type="match status" value="1"/>
</dbReference>
<dbReference type="InterPro" id="IPR012337">
    <property type="entry name" value="RNaseH-like_sf"/>
</dbReference>
<accession>A0A7J6VGD3</accession>
<dbReference type="Pfam" id="PF24626">
    <property type="entry name" value="SH3_Tf2-1"/>
    <property type="match status" value="1"/>
</dbReference>
<keyword evidence="6" id="KW-0695">RNA-directed DNA polymerase</keyword>
<evidence type="ECO:0000313" key="8">
    <source>
        <dbReference type="EMBL" id="KAF5184174.1"/>
    </source>
</evidence>
<evidence type="ECO:0000259" key="7">
    <source>
        <dbReference type="PROSITE" id="PS50994"/>
    </source>
</evidence>
<keyword evidence="3" id="KW-0540">Nuclease</keyword>
<dbReference type="EMBL" id="JABWDY010032458">
    <property type="protein sequence ID" value="KAF5184174.1"/>
    <property type="molecule type" value="Genomic_DNA"/>
</dbReference>
<dbReference type="Gene3D" id="1.10.340.70">
    <property type="match status" value="1"/>
</dbReference>
<protein>
    <submittedName>
        <fullName evidence="8">Transposon ty3-i gag-pol polyprotein</fullName>
    </submittedName>
</protein>
<dbReference type="PANTHER" id="PTHR35046:SF18">
    <property type="entry name" value="RNA-DIRECTED DNA POLYMERASE"/>
    <property type="match status" value="1"/>
</dbReference>
<dbReference type="PROSITE" id="PS50994">
    <property type="entry name" value="INTEGRASE"/>
    <property type="match status" value="1"/>
</dbReference>
<dbReference type="GO" id="GO:0003676">
    <property type="term" value="F:nucleic acid binding"/>
    <property type="evidence" value="ECO:0007669"/>
    <property type="project" value="InterPro"/>
</dbReference>
<sequence length="535" mass="62561">MFSGPILNYPTYDKELYVLHQVVKHWKIYLLGKEVVVHSDHKPHQFLTTQSKLQQARHMKWMSYLQQFNIVIKYKKRVTNKLTDMLSRPPSPVSSALLVFMRVEPLTAPHLVQQYHIDKDFGIMYQQALQKKTREFEVKDELLYKGNLLCIPDDGGRLKWIREAHTSKVAGHFGVEKTLMNLRRYVYWPKMQGYVARFCKGYVLCSTSKPSNRKLGLYLPLPVPSRPWESISMDFLGGLPKTKSGNDYLFVVVDRFSKMIILIPCQKTVTGEGATKLFFRHVWKYFGLPTSIISDRDSRFLGHFLRSLWGMMDTHLKRSTAFHPQIDEQTKFVNRTVVHLLRGFHSKHPKTWDESLPYLQFAFSRAIHSSTPKSPFEVCLGYLPQSPFDMAFSLGDKEQTGKEEEEQGKAHRFLERISKIHGEVETQLKKSQAKYKTRHDKHRVEYIFKEGDRVWLHLGKERLKGEGKKLKPIRYGLFNILKKIGDNAFELDLPPYMHMYSVINAENLKLFEHSLLDEESINDTHLPSVDDLWIE</sequence>
<dbReference type="InterPro" id="IPR056924">
    <property type="entry name" value="SH3_Tf2-1"/>
</dbReference>
<dbReference type="SUPFAM" id="SSF53098">
    <property type="entry name" value="Ribonuclease H-like"/>
    <property type="match status" value="1"/>
</dbReference>
<dbReference type="InterPro" id="IPR041588">
    <property type="entry name" value="Integrase_H2C2"/>
</dbReference>
<feature type="domain" description="Integrase catalytic" evidence="7">
    <location>
        <begin position="223"/>
        <end position="383"/>
    </location>
</feature>
<evidence type="ECO:0000256" key="5">
    <source>
        <dbReference type="ARBA" id="ARBA00022801"/>
    </source>
</evidence>
<organism evidence="8 9">
    <name type="scientific">Thalictrum thalictroides</name>
    <name type="common">Rue-anemone</name>
    <name type="synonym">Anemone thalictroides</name>
    <dbReference type="NCBI Taxonomy" id="46969"/>
    <lineage>
        <taxon>Eukaryota</taxon>
        <taxon>Viridiplantae</taxon>
        <taxon>Streptophyta</taxon>
        <taxon>Embryophyta</taxon>
        <taxon>Tracheophyta</taxon>
        <taxon>Spermatophyta</taxon>
        <taxon>Magnoliopsida</taxon>
        <taxon>Ranunculales</taxon>
        <taxon>Ranunculaceae</taxon>
        <taxon>Thalictroideae</taxon>
        <taxon>Thalictrum</taxon>
    </lineage>
</organism>
<dbReference type="Proteomes" id="UP000554482">
    <property type="component" value="Unassembled WGS sequence"/>
</dbReference>
<reference evidence="8 9" key="1">
    <citation type="submission" date="2020-06" db="EMBL/GenBank/DDBJ databases">
        <title>Transcriptomic and genomic resources for Thalictrum thalictroides and T. hernandezii: Facilitating candidate gene discovery in an emerging model plant lineage.</title>
        <authorList>
            <person name="Arias T."/>
            <person name="Riano-Pachon D.M."/>
            <person name="Di Stilio V.S."/>
        </authorList>
    </citation>
    <scope>NUCLEOTIDE SEQUENCE [LARGE SCALE GENOMIC DNA]</scope>
    <source>
        <strain evidence="9">cv. WT478/WT964</strain>
        <tissue evidence="8">Leaves</tissue>
    </source>
</reference>
<evidence type="ECO:0000256" key="1">
    <source>
        <dbReference type="ARBA" id="ARBA00022679"/>
    </source>
</evidence>
<dbReference type="Pfam" id="PF17917">
    <property type="entry name" value="RT_RNaseH"/>
    <property type="match status" value="1"/>
</dbReference>
<dbReference type="AlphaFoldDB" id="A0A7J6VGD3"/>
<evidence type="ECO:0000256" key="2">
    <source>
        <dbReference type="ARBA" id="ARBA00022695"/>
    </source>
</evidence>
<keyword evidence="9" id="KW-1185">Reference proteome</keyword>
<dbReference type="GO" id="GO:0003964">
    <property type="term" value="F:RNA-directed DNA polymerase activity"/>
    <property type="evidence" value="ECO:0007669"/>
    <property type="project" value="UniProtKB-KW"/>
</dbReference>
<dbReference type="Gene3D" id="3.30.420.10">
    <property type="entry name" value="Ribonuclease H-like superfamily/Ribonuclease H"/>
    <property type="match status" value="1"/>
</dbReference>
<dbReference type="InterPro" id="IPR036397">
    <property type="entry name" value="RNaseH_sf"/>
</dbReference>
<evidence type="ECO:0000256" key="3">
    <source>
        <dbReference type="ARBA" id="ARBA00022722"/>
    </source>
</evidence>
<keyword evidence="2" id="KW-0548">Nucleotidyltransferase</keyword>
<dbReference type="Pfam" id="PF00665">
    <property type="entry name" value="rve"/>
    <property type="match status" value="1"/>
</dbReference>
<evidence type="ECO:0000256" key="6">
    <source>
        <dbReference type="ARBA" id="ARBA00022918"/>
    </source>
</evidence>
<dbReference type="InterPro" id="IPR043502">
    <property type="entry name" value="DNA/RNA_pol_sf"/>
</dbReference>
<keyword evidence="1" id="KW-0808">Transferase</keyword>
<dbReference type="CDD" id="cd09274">
    <property type="entry name" value="RNase_HI_RT_Ty3"/>
    <property type="match status" value="1"/>
</dbReference>
<dbReference type="GO" id="GO:0016787">
    <property type="term" value="F:hydrolase activity"/>
    <property type="evidence" value="ECO:0007669"/>
    <property type="project" value="UniProtKB-KW"/>
</dbReference>
<keyword evidence="4" id="KW-0255">Endonuclease</keyword>
<gene>
    <name evidence="8" type="ORF">FRX31_026240</name>
</gene>
<dbReference type="SUPFAM" id="SSF56672">
    <property type="entry name" value="DNA/RNA polymerases"/>
    <property type="match status" value="1"/>
</dbReference>
<proteinExistence type="predicted"/>
<dbReference type="InterPro" id="IPR001584">
    <property type="entry name" value="Integrase_cat-core"/>
</dbReference>
<comment type="caution">
    <text evidence="8">The sequence shown here is derived from an EMBL/GenBank/DDBJ whole genome shotgun (WGS) entry which is preliminary data.</text>
</comment>
<evidence type="ECO:0000313" key="9">
    <source>
        <dbReference type="Proteomes" id="UP000554482"/>
    </source>
</evidence>
<keyword evidence="5" id="KW-0378">Hydrolase</keyword>
<evidence type="ECO:0000256" key="4">
    <source>
        <dbReference type="ARBA" id="ARBA00022759"/>
    </source>
</evidence>
<dbReference type="OrthoDB" id="407598at2759"/>
<name>A0A7J6VGD3_THATH</name>
<dbReference type="InterPro" id="IPR041373">
    <property type="entry name" value="RT_RNaseH"/>
</dbReference>
<dbReference type="GO" id="GO:0004519">
    <property type="term" value="F:endonuclease activity"/>
    <property type="evidence" value="ECO:0007669"/>
    <property type="project" value="UniProtKB-KW"/>
</dbReference>
<dbReference type="PANTHER" id="PTHR35046">
    <property type="entry name" value="ZINC KNUCKLE (CCHC-TYPE) FAMILY PROTEIN"/>
    <property type="match status" value="1"/>
</dbReference>
<dbReference type="GO" id="GO:0015074">
    <property type="term" value="P:DNA integration"/>
    <property type="evidence" value="ECO:0007669"/>
    <property type="project" value="InterPro"/>
</dbReference>